<keyword evidence="3" id="KW-1185">Reference proteome</keyword>
<reference evidence="2 3" key="1">
    <citation type="submission" date="2019-03" db="EMBL/GenBank/DDBJ databases">
        <title>Complete genome sequence of an arsenate-respiring bacteria, Citrobacter sp. LY-1.</title>
        <authorList>
            <person name="Wang H."/>
            <person name="Liu Y."/>
            <person name="Li Q."/>
            <person name="Huang J."/>
        </authorList>
    </citation>
    <scope>NUCLEOTIDE SEQUENCE [LARGE SCALE GENOMIC DNA]</scope>
    <source>
        <strain evidence="2 3">LY-1</strain>
    </source>
</reference>
<dbReference type="KEGG" id="cars:E1B03_17435"/>
<name>A0A4P6WV03_9ENTR</name>
<dbReference type="Pfam" id="PF10671">
    <property type="entry name" value="TcpQ"/>
    <property type="match status" value="1"/>
</dbReference>
<sequence length="73" mass="8408">MLLSQELKKWAISNGFKPLWNSTRDYMIYNTINITGKSTDDALTQLGQIFISEHYGLVIKLYEKNNVLVIDAQ</sequence>
<dbReference type="EMBL" id="CP037864">
    <property type="protein sequence ID" value="QBM25865.1"/>
    <property type="molecule type" value="Genomic_DNA"/>
</dbReference>
<evidence type="ECO:0000259" key="1">
    <source>
        <dbReference type="Pfam" id="PF10671"/>
    </source>
</evidence>
<dbReference type="InterPro" id="IPR018927">
    <property type="entry name" value="Pilus_synth_Q_C"/>
</dbReference>
<evidence type="ECO:0000313" key="2">
    <source>
        <dbReference type="EMBL" id="QBM25865.1"/>
    </source>
</evidence>
<proteinExistence type="predicted"/>
<accession>A0A4P6WV03</accession>
<protein>
    <submittedName>
        <fullName evidence="2">Pilus assembly protein</fullName>
    </submittedName>
</protein>
<organism evidence="2 3">
    <name type="scientific">Citrobacter arsenatis</name>
    <dbReference type="NCBI Taxonomy" id="2546350"/>
    <lineage>
        <taxon>Bacteria</taxon>
        <taxon>Pseudomonadati</taxon>
        <taxon>Pseudomonadota</taxon>
        <taxon>Gammaproteobacteria</taxon>
        <taxon>Enterobacterales</taxon>
        <taxon>Enterobacteriaceae</taxon>
        <taxon>Citrobacter</taxon>
    </lineage>
</organism>
<dbReference type="Gene3D" id="3.55.50.70">
    <property type="match status" value="1"/>
</dbReference>
<dbReference type="AlphaFoldDB" id="A0A4P6WV03"/>
<evidence type="ECO:0000313" key="3">
    <source>
        <dbReference type="Proteomes" id="UP000293850"/>
    </source>
</evidence>
<dbReference type="Proteomes" id="UP000293850">
    <property type="component" value="Chromosome"/>
</dbReference>
<feature type="domain" description="Toxin co-regulated pilus biosynthesis protein Q C-terminal" evidence="1">
    <location>
        <begin position="3"/>
        <end position="71"/>
    </location>
</feature>
<gene>
    <name evidence="2" type="ORF">E1B03_17435</name>
</gene>